<evidence type="ECO:0000256" key="1">
    <source>
        <dbReference type="ARBA" id="ARBA00022670"/>
    </source>
</evidence>
<dbReference type="Pfam" id="PF25597">
    <property type="entry name" value="SH3_retrovirus"/>
    <property type="match status" value="1"/>
</dbReference>
<dbReference type="InterPro" id="IPR039537">
    <property type="entry name" value="Retrotran_Ty1/copia-like"/>
</dbReference>
<dbReference type="InterPro" id="IPR012337">
    <property type="entry name" value="RNaseH-like_sf"/>
</dbReference>
<feature type="domain" description="Retrovirus-related Pol polyprotein from transposon TNT 1-94-like beta-barrel" evidence="2">
    <location>
        <begin position="161"/>
        <end position="236"/>
    </location>
</feature>
<dbReference type="PANTHER" id="PTHR42648">
    <property type="entry name" value="TRANSPOSASE, PUTATIVE-RELATED"/>
    <property type="match status" value="1"/>
</dbReference>
<dbReference type="InterPro" id="IPR057670">
    <property type="entry name" value="SH3_retrovirus"/>
</dbReference>
<protein>
    <recommendedName>
        <fullName evidence="5">Retrotransposon Copia-like N-terminal domain-containing protein</fullName>
    </recommendedName>
</protein>
<accession>A0A2N9GQF7</accession>
<feature type="domain" description="Retroviral polymerase SH3-like" evidence="3">
    <location>
        <begin position="321"/>
        <end position="383"/>
    </location>
</feature>
<dbReference type="Pfam" id="PF22936">
    <property type="entry name" value="Pol_BBD"/>
    <property type="match status" value="1"/>
</dbReference>
<keyword evidence="1" id="KW-0645">Protease</keyword>
<dbReference type="InterPro" id="IPR054722">
    <property type="entry name" value="PolX-like_BBD"/>
</dbReference>
<evidence type="ECO:0008006" key="5">
    <source>
        <dbReference type="Google" id="ProtNLM"/>
    </source>
</evidence>
<name>A0A2N9GQF7_FAGSY</name>
<dbReference type="InterPro" id="IPR036397">
    <property type="entry name" value="RNaseH_sf"/>
</dbReference>
<dbReference type="GO" id="GO:0003676">
    <property type="term" value="F:nucleic acid binding"/>
    <property type="evidence" value="ECO:0007669"/>
    <property type="project" value="InterPro"/>
</dbReference>
<keyword evidence="1" id="KW-0378">Hydrolase</keyword>
<dbReference type="GO" id="GO:0006508">
    <property type="term" value="P:proteolysis"/>
    <property type="evidence" value="ECO:0007669"/>
    <property type="project" value="UniProtKB-KW"/>
</dbReference>
<evidence type="ECO:0000259" key="3">
    <source>
        <dbReference type="Pfam" id="PF25597"/>
    </source>
</evidence>
<organism evidence="4">
    <name type="scientific">Fagus sylvatica</name>
    <name type="common">Beechnut</name>
    <dbReference type="NCBI Taxonomy" id="28930"/>
    <lineage>
        <taxon>Eukaryota</taxon>
        <taxon>Viridiplantae</taxon>
        <taxon>Streptophyta</taxon>
        <taxon>Embryophyta</taxon>
        <taxon>Tracheophyta</taxon>
        <taxon>Spermatophyta</taxon>
        <taxon>Magnoliopsida</taxon>
        <taxon>eudicotyledons</taxon>
        <taxon>Gunneridae</taxon>
        <taxon>Pentapetalae</taxon>
        <taxon>rosids</taxon>
        <taxon>fabids</taxon>
        <taxon>Fagales</taxon>
        <taxon>Fagaceae</taxon>
        <taxon>Fagus</taxon>
    </lineage>
</organism>
<dbReference type="GO" id="GO:0008233">
    <property type="term" value="F:peptidase activity"/>
    <property type="evidence" value="ECO:0007669"/>
    <property type="project" value="UniProtKB-KW"/>
</dbReference>
<dbReference type="EMBL" id="OIVN01002558">
    <property type="protein sequence ID" value="SPD04686.1"/>
    <property type="molecule type" value="Genomic_DNA"/>
</dbReference>
<proteinExistence type="predicted"/>
<dbReference type="PANTHER" id="PTHR42648:SF26">
    <property type="entry name" value="INTEGRASE CATALYTIC DOMAIN-CONTAINING PROTEIN"/>
    <property type="match status" value="1"/>
</dbReference>
<dbReference type="AlphaFoldDB" id="A0A2N9GQF7"/>
<dbReference type="Gene3D" id="3.30.420.10">
    <property type="entry name" value="Ribonuclease H-like superfamily/Ribonuclease H"/>
    <property type="match status" value="1"/>
</dbReference>
<evidence type="ECO:0000313" key="4">
    <source>
        <dbReference type="EMBL" id="SPD04686.1"/>
    </source>
</evidence>
<dbReference type="SUPFAM" id="SSF53098">
    <property type="entry name" value="Ribonuclease H-like"/>
    <property type="match status" value="1"/>
</dbReference>
<gene>
    <name evidence="4" type="ORF">FSB_LOCUS32568</name>
</gene>
<sequence length="462" mass="51645">MDKSEVPKTVTTILNGHNYVLWSQNIRNFLKRHRLWRYVMGEIQALVRSKDEETRISLIVLKTRIARITKSSLGFVTLLYLPFISNLGHLLSKCPTIQYRYCHKIDHIVYNCPTKPPKPGQSGILPRPVNHFVATIAKELPSYPSLPSNLSLSSVSVSNTWYFDSACCNHMSPDSQLFSSVIPTTHAPLIQTANGSYIAANHIGSVSTLTLSLSDTYLIPNLTLNLISVGQLCEPGIIIQRSCARTSQQNGRAERKHRHILDSVRAFLIYASYPKCFLGEAALTAVYTINRLPSPALQNLSPFERLYGTSPSYSSFHVFDCACFVLLQSHEHSKLEPRSRLCYFLGYGIEHKGYHYWDLISQRLRISRHVVFWEHTTFNFLSKFKACSTPSYFTNPSLPLFPHDTSPYPSAILPIPPADSPSSPLAPPPVVNPVIDQTSLLPPIAPLDLPLAAPPPDSPISP</sequence>
<evidence type="ECO:0000259" key="2">
    <source>
        <dbReference type="Pfam" id="PF22936"/>
    </source>
</evidence>
<reference evidence="4" key="1">
    <citation type="submission" date="2018-02" db="EMBL/GenBank/DDBJ databases">
        <authorList>
            <person name="Cohen D.B."/>
            <person name="Kent A.D."/>
        </authorList>
    </citation>
    <scope>NUCLEOTIDE SEQUENCE</scope>
</reference>